<name>S8DUW5_9LAMI</name>
<keyword evidence="1" id="KW-0175">Coiled coil</keyword>
<reference evidence="2 3" key="1">
    <citation type="journal article" date="2013" name="BMC Genomics">
        <title>The miniature genome of a carnivorous plant Genlisea aurea contains a low number of genes and short non-coding sequences.</title>
        <authorList>
            <person name="Leushkin E.V."/>
            <person name="Sutormin R.A."/>
            <person name="Nabieva E.R."/>
            <person name="Penin A.A."/>
            <person name="Kondrashov A.S."/>
            <person name="Logacheva M.D."/>
        </authorList>
    </citation>
    <scope>NUCLEOTIDE SEQUENCE [LARGE SCALE GENOMIC DNA]</scope>
</reference>
<keyword evidence="3" id="KW-1185">Reference proteome</keyword>
<protein>
    <submittedName>
        <fullName evidence="2">Uncharacterized protein</fullName>
    </submittedName>
</protein>
<dbReference type="PANTHER" id="PTHR34360">
    <property type="entry name" value="OS08G0519400 PROTEIN"/>
    <property type="match status" value="1"/>
</dbReference>
<accession>S8DUW5</accession>
<dbReference type="Gene3D" id="1.10.287.1490">
    <property type="match status" value="1"/>
</dbReference>
<feature type="non-terminal residue" evidence="2">
    <location>
        <position position="1"/>
    </location>
</feature>
<organism evidence="2 3">
    <name type="scientific">Genlisea aurea</name>
    <dbReference type="NCBI Taxonomy" id="192259"/>
    <lineage>
        <taxon>Eukaryota</taxon>
        <taxon>Viridiplantae</taxon>
        <taxon>Streptophyta</taxon>
        <taxon>Embryophyta</taxon>
        <taxon>Tracheophyta</taxon>
        <taxon>Spermatophyta</taxon>
        <taxon>Magnoliopsida</taxon>
        <taxon>eudicotyledons</taxon>
        <taxon>Gunneridae</taxon>
        <taxon>Pentapetalae</taxon>
        <taxon>asterids</taxon>
        <taxon>lamiids</taxon>
        <taxon>Lamiales</taxon>
        <taxon>Lentibulariaceae</taxon>
        <taxon>Genlisea</taxon>
    </lineage>
</organism>
<dbReference type="PANTHER" id="PTHR34360:SF2">
    <property type="entry name" value="MYOSIN HEAVY CHAIN-LIKE PROTEIN"/>
    <property type="match status" value="1"/>
</dbReference>
<evidence type="ECO:0000313" key="3">
    <source>
        <dbReference type="Proteomes" id="UP000015453"/>
    </source>
</evidence>
<sequence length="144" mass="17224">LKLEIARLESILENRIEEINSKIQYFRDLEKKTEELNSRIDSQTALLSAFENDDSIMREKIVALEEEIKLLWTASRKNNFQVHSLESKAEDAEKRLKKVSSKLEQMSEIVTEQWMQIQKLEQALYMAELRTWKAKIQYWRKCPF</sequence>
<comment type="caution">
    <text evidence="2">The sequence shown here is derived from an EMBL/GenBank/DDBJ whole genome shotgun (WGS) entry which is preliminary data.</text>
</comment>
<feature type="non-terminal residue" evidence="2">
    <location>
        <position position="144"/>
    </location>
</feature>
<proteinExistence type="predicted"/>
<dbReference type="AlphaFoldDB" id="S8DUW5"/>
<dbReference type="OrthoDB" id="679141at2759"/>
<evidence type="ECO:0000313" key="2">
    <source>
        <dbReference type="EMBL" id="EPS63697.1"/>
    </source>
</evidence>
<feature type="coiled-coil region" evidence="1">
    <location>
        <begin position="82"/>
        <end position="109"/>
    </location>
</feature>
<evidence type="ECO:0000256" key="1">
    <source>
        <dbReference type="SAM" id="Coils"/>
    </source>
</evidence>
<gene>
    <name evidence="2" type="ORF">M569_11088</name>
</gene>
<dbReference type="Proteomes" id="UP000015453">
    <property type="component" value="Unassembled WGS sequence"/>
</dbReference>
<dbReference type="EMBL" id="AUSU01005314">
    <property type="protein sequence ID" value="EPS63697.1"/>
    <property type="molecule type" value="Genomic_DNA"/>
</dbReference>